<organism evidence="2 3">
    <name type="scientific">Povalibacter uvarum</name>
    <dbReference type="NCBI Taxonomy" id="732238"/>
    <lineage>
        <taxon>Bacteria</taxon>
        <taxon>Pseudomonadati</taxon>
        <taxon>Pseudomonadota</taxon>
        <taxon>Gammaproteobacteria</taxon>
        <taxon>Steroidobacterales</taxon>
        <taxon>Steroidobacteraceae</taxon>
        <taxon>Povalibacter</taxon>
    </lineage>
</organism>
<reference evidence="2 3" key="1">
    <citation type="submission" date="2020-08" db="EMBL/GenBank/DDBJ databases">
        <title>Genomic Encyclopedia of Type Strains, Phase IV (KMG-IV): sequencing the most valuable type-strain genomes for metagenomic binning, comparative biology and taxonomic classification.</title>
        <authorList>
            <person name="Goeker M."/>
        </authorList>
    </citation>
    <scope>NUCLEOTIDE SEQUENCE [LARGE SCALE GENOMIC DNA]</scope>
    <source>
        <strain evidence="2 3">DSM 26723</strain>
    </source>
</reference>
<feature type="region of interest" description="Disordered" evidence="1">
    <location>
        <begin position="44"/>
        <end position="63"/>
    </location>
</feature>
<gene>
    <name evidence="2" type="ORF">HNQ60_003052</name>
</gene>
<evidence type="ECO:0000313" key="2">
    <source>
        <dbReference type="EMBL" id="MBB6094171.1"/>
    </source>
</evidence>
<dbReference type="AlphaFoldDB" id="A0A841HLR4"/>
<dbReference type="RefSeq" id="WP_184333195.1">
    <property type="nucleotide sequence ID" value="NZ_JACHHZ010000003.1"/>
</dbReference>
<keyword evidence="3" id="KW-1185">Reference proteome</keyword>
<evidence type="ECO:0000313" key="3">
    <source>
        <dbReference type="Proteomes" id="UP000588068"/>
    </source>
</evidence>
<comment type="caution">
    <text evidence="2">The sequence shown here is derived from an EMBL/GenBank/DDBJ whole genome shotgun (WGS) entry which is preliminary data.</text>
</comment>
<sequence>MSSLATTSQMFRPSSSIPLALPEAAKALEEAWQRRRRELAGWQPSNGWLIEPPSETKRIAASR</sequence>
<proteinExistence type="predicted"/>
<dbReference type="EMBL" id="JACHHZ010000003">
    <property type="protein sequence ID" value="MBB6094171.1"/>
    <property type="molecule type" value="Genomic_DNA"/>
</dbReference>
<name>A0A841HLR4_9GAMM</name>
<feature type="compositionally biased region" description="Basic and acidic residues" evidence="1">
    <location>
        <begin position="54"/>
        <end position="63"/>
    </location>
</feature>
<evidence type="ECO:0000256" key="1">
    <source>
        <dbReference type="SAM" id="MobiDB-lite"/>
    </source>
</evidence>
<protein>
    <submittedName>
        <fullName evidence="2">Uncharacterized protein</fullName>
    </submittedName>
</protein>
<accession>A0A841HLR4</accession>
<dbReference type="Proteomes" id="UP000588068">
    <property type="component" value="Unassembled WGS sequence"/>
</dbReference>